<evidence type="ECO:0000256" key="1">
    <source>
        <dbReference type="SAM" id="Coils"/>
    </source>
</evidence>
<dbReference type="EMBL" id="CAXKWB010001539">
    <property type="protein sequence ID" value="CAL4064784.1"/>
    <property type="molecule type" value="Genomic_DNA"/>
</dbReference>
<proteinExistence type="predicted"/>
<evidence type="ECO:0000313" key="3">
    <source>
        <dbReference type="EMBL" id="CAL4064784.1"/>
    </source>
</evidence>
<feature type="non-terminal residue" evidence="3">
    <location>
        <position position="111"/>
    </location>
</feature>
<evidence type="ECO:0000313" key="4">
    <source>
        <dbReference type="Proteomes" id="UP001497623"/>
    </source>
</evidence>
<gene>
    <name evidence="3" type="ORF">MNOR_LOCUS4242</name>
</gene>
<reference evidence="3 4" key="1">
    <citation type="submission" date="2024-05" db="EMBL/GenBank/DDBJ databases">
        <authorList>
            <person name="Wallberg A."/>
        </authorList>
    </citation>
    <scope>NUCLEOTIDE SEQUENCE [LARGE SCALE GENOMIC DNA]</scope>
</reference>
<feature type="non-terminal residue" evidence="3">
    <location>
        <position position="1"/>
    </location>
</feature>
<evidence type="ECO:0000256" key="2">
    <source>
        <dbReference type="SAM" id="MobiDB-lite"/>
    </source>
</evidence>
<keyword evidence="1" id="KW-0175">Coiled coil</keyword>
<accession>A0AAV2PT19</accession>
<name>A0AAV2PT19_MEGNR</name>
<feature type="coiled-coil region" evidence="1">
    <location>
        <begin position="11"/>
        <end position="59"/>
    </location>
</feature>
<sequence>DNVNVSERFVVEDLRVERDSYKSKVERLEAEMAKLRHELEEANTERSSLEEAMKLLQEDNLGVVRTNDSNINTNTISNSITHENNNSTNTQMTESTIEATSPISSLFPRMQ</sequence>
<protein>
    <submittedName>
        <fullName evidence="3">Uncharacterized protein</fullName>
    </submittedName>
</protein>
<feature type="compositionally biased region" description="Low complexity" evidence="2">
    <location>
        <begin position="66"/>
        <end position="90"/>
    </location>
</feature>
<comment type="caution">
    <text evidence="3">The sequence shown here is derived from an EMBL/GenBank/DDBJ whole genome shotgun (WGS) entry which is preliminary data.</text>
</comment>
<organism evidence="3 4">
    <name type="scientific">Meganyctiphanes norvegica</name>
    <name type="common">Northern krill</name>
    <name type="synonym">Thysanopoda norvegica</name>
    <dbReference type="NCBI Taxonomy" id="48144"/>
    <lineage>
        <taxon>Eukaryota</taxon>
        <taxon>Metazoa</taxon>
        <taxon>Ecdysozoa</taxon>
        <taxon>Arthropoda</taxon>
        <taxon>Crustacea</taxon>
        <taxon>Multicrustacea</taxon>
        <taxon>Malacostraca</taxon>
        <taxon>Eumalacostraca</taxon>
        <taxon>Eucarida</taxon>
        <taxon>Euphausiacea</taxon>
        <taxon>Euphausiidae</taxon>
        <taxon>Meganyctiphanes</taxon>
    </lineage>
</organism>
<keyword evidence="4" id="KW-1185">Reference proteome</keyword>
<feature type="compositionally biased region" description="Polar residues" evidence="2">
    <location>
        <begin position="91"/>
        <end position="104"/>
    </location>
</feature>
<feature type="region of interest" description="Disordered" evidence="2">
    <location>
        <begin position="66"/>
        <end position="111"/>
    </location>
</feature>
<dbReference type="Proteomes" id="UP001497623">
    <property type="component" value="Unassembled WGS sequence"/>
</dbReference>
<dbReference type="AlphaFoldDB" id="A0AAV2PT19"/>